<evidence type="ECO:0000256" key="8">
    <source>
        <dbReference type="ARBA" id="ARBA00022989"/>
    </source>
</evidence>
<dbReference type="PANTHER" id="PTHR32243">
    <property type="entry name" value="MALTOSE TRANSPORT SYSTEM PERMEASE-RELATED"/>
    <property type="match status" value="1"/>
</dbReference>
<evidence type="ECO:0000256" key="4">
    <source>
        <dbReference type="ARBA" id="ARBA00022448"/>
    </source>
</evidence>
<evidence type="ECO:0000256" key="11">
    <source>
        <dbReference type="RuleBase" id="RU363032"/>
    </source>
</evidence>
<evidence type="ECO:0000256" key="1">
    <source>
        <dbReference type="ARBA" id="ARBA00002264"/>
    </source>
</evidence>
<name>A0A1M5D3N9_9HYPH</name>
<evidence type="ECO:0000256" key="5">
    <source>
        <dbReference type="ARBA" id="ARBA00022475"/>
    </source>
</evidence>
<feature type="transmembrane region" description="Helical" evidence="11">
    <location>
        <begin position="263"/>
        <end position="284"/>
    </location>
</feature>
<accession>A0A1M5D3N9</accession>
<keyword evidence="7 11" id="KW-0812">Transmembrane</keyword>
<evidence type="ECO:0000256" key="9">
    <source>
        <dbReference type="ARBA" id="ARBA00023136"/>
    </source>
</evidence>
<keyword evidence="5" id="KW-1003">Cell membrane</keyword>
<reference evidence="13 14" key="1">
    <citation type="submission" date="2016-11" db="EMBL/GenBank/DDBJ databases">
        <authorList>
            <person name="Jaros S."/>
            <person name="Januszkiewicz K."/>
            <person name="Wedrychowicz H."/>
        </authorList>
    </citation>
    <scope>NUCLEOTIDE SEQUENCE [LARGE SCALE GENOMIC DNA]</scope>
    <source>
        <strain evidence="13 14">DSM 17137</strain>
    </source>
</reference>
<comment type="similarity">
    <text evidence="3">Belongs to the binding-protein-dependent transport system permease family. MalFG subfamily.</text>
</comment>
<evidence type="ECO:0000256" key="10">
    <source>
        <dbReference type="ARBA" id="ARBA00041109"/>
    </source>
</evidence>
<dbReference type="OrthoDB" id="9815445at2"/>
<comment type="function">
    <text evidence="1">Part of the ABC transporter complex MalEFGK involved in maltose/maltodextrin import. Probably responsible for the translocation of the substrate across the membrane.</text>
</comment>
<keyword evidence="4 11" id="KW-0813">Transport</keyword>
<sequence>MTTNPSTPDRAVKPVHRRRLPGIAGILATGLFLVLALLNLIPLVWGVLTSLKAEADLFKFPPVIFGFQPTLANYERVIESGFLQNMQVTVLYCVGTVVAALTLALPAAYAFDRFEFPFRKTLLLLVVASIPLSLGAAALLIPNYIYFTRLGLTNNWFTLPLIYTAHQLPMAIWIIKGTLEGIPRELDEAAVADGASHFDVLRLVILPLSRSALGAAGVMAFVGSWNEFVASTVMVDNPALRPVQPAIYNFIGYFGREWGPLTASATMAIIPILIIFILLGRLIVSGLTKGSVKG</sequence>
<dbReference type="InterPro" id="IPR050901">
    <property type="entry name" value="BP-dep_ABC_trans_perm"/>
</dbReference>
<dbReference type="GO" id="GO:0055085">
    <property type="term" value="P:transmembrane transport"/>
    <property type="evidence" value="ECO:0007669"/>
    <property type="project" value="InterPro"/>
</dbReference>
<dbReference type="CDD" id="cd06261">
    <property type="entry name" value="TM_PBP2"/>
    <property type="match status" value="1"/>
</dbReference>
<evidence type="ECO:0000256" key="7">
    <source>
        <dbReference type="ARBA" id="ARBA00022692"/>
    </source>
</evidence>
<dbReference type="PROSITE" id="PS50928">
    <property type="entry name" value="ABC_TM1"/>
    <property type="match status" value="1"/>
</dbReference>
<comment type="subcellular location">
    <subcellularLocation>
        <location evidence="2 11">Cell membrane</location>
        <topology evidence="2 11">Multi-pass membrane protein</topology>
    </subcellularLocation>
</comment>
<evidence type="ECO:0000256" key="2">
    <source>
        <dbReference type="ARBA" id="ARBA00004651"/>
    </source>
</evidence>
<dbReference type="Gene3D" id="1.10.3720.10">
    <property type="entry name" value="MetI-like"/>
    <property type="match status" value="1"/>
</dbReference>
<feature type="domain" description="ABC transmembrane type-1" evidence="12">
    <location>
        <begin position="86"/>
        <end position="279"/>
    </location>
</feature>
<evidence type="ECO:0000313" key="13">
    <source>
        <dbReference type="EMBL" id="SHF61576.1"/>
    </source>
</evidence>
<dbReference type="PANTHER" id="PTHR32243:SF50">
    <property type="entry name" value="MALTOSE_MALTODEXTRIN TRANSPORT SYSTEM PERMEASE PROTEIN MALG"/>
    <property type="match status" value="1"/>
</dbReference>
<dbReference type="RefSeq" id="WP_072866589.1">
    <property type="nucleotide sequence ID" value="NZ_FQVC01000010.1"/>
</dbReference>
<proteinExistence type="inferred from homology"/>
<feature type="transmembrane region" description="Helical" evidence="11">
    <location>
        <begin position="89"/>
        <end position="110"/>
    </location>
</feature>
<dbReference type="EMBL" id="FQVC01000010">
    <property type="protein sequence ID" value="SHF61576.1"/>
    <property type="molecule type" value="Genomic_DNA"/>
</dbReference>
<dbReference type="Pfam" id="PF00528">
    <property type="entry name" value="BPD_transp_1"/>
    <property type="match status" value="1"/>
</dbReference>
<dbReference type="SUPFAM" id="SSF161098">
    <property type="entry name" value="MetI-like"/>
    <property type="match status" value="1"/>
</dbReference>
<keyword evidence="9 11" id="KW-0472">Membrane</keyword>
<keyword evidence="6" id="KW-0762">Sugar transport</keyword>
<evidence type="ECO:0000256" key="6">
    <source>
        <dbReference type="ARBA" id="ARBA00022597"/>
    </source>
</evidence>
<dbReference type="InterPro" id="IPR035906">
    <property type="entry name" value="MetI-like_sf"/>
</dbReference>
<dbReference type="GO" id="GO:0005886">
    <property type="term" value="C:plasma membrane"/>
    <property type="evidence" value="ECO:0007669"/>
    <property type="project" value="UniProtKB-SubCell"/>
</dbReference>
<evidence type="ECO:0000259" key="12">
    <source>
        <dbReference type="PROSITE" id="PS50928"/>
    </source>
</evidence>
<dbReference type="Proteomes" id="UP000184533">
    <property type="component" value="Unassembled WGS sequence"/>
</dbReference>
<feature type="transmembrane region" description="Helical" evidence="11">
    <location>
        <begin position="20"/>
        <end position="48"/>
    </location>
</feature>
<evidence type="ECO:0000313" key="14">
    <source>
        <dbReference type="Proteomes" id="UP000184533"/>
    </source>
</evidence>
<gene>
    <name evidence="13" type="ORF">SAMN02745223_03121</name>
</gene>
<dbReference type="InterPro" id="IPR000515">
    <property type="entry name" value="MetI-like"/>
</dbReference>
<protein>
    <recommendedName>
        <fullName evidence="10">Maltose/maltodextrin transport system permease protein MalG</fullName>
    </recommendedName>
</protein>
<keyword evidence="8 11" id="KW-1133">Transmembrane helix</keyword>
<feature type="transmembrane region" description="Helical" evidence="11">
    <location>
        <begin position="200"/>
        <end position="222"/>
    </location>
</feature>
<evidence type="ECO:0000256" key="3">
    <source>
        <dbReference type="ARBA" id="ARBA00009047"/>
    </source>
</evidence>
<dbReference type="AlphaFoldDB" id="A0A1M5D3N9"/>
<feature type="transmembrane region" description="Helical" evidence="11">
    <location>
        <begin position="157"/>
        <end position="179"/>
    </location>
</feature>
<organism evidence="13 14">
    <name type="scientific">Devosia limi DSM 17137</name>
    <dbReference type="NCBI Taxonomy" id="1121477"/>
    <lineage>
        <taxon>Bacteria</taxon>
        <taxon>Pseudomonadati</taxon>
        <taxon>Pseudomonadota</taxon>
        <taxon>Alphaproteobacteria</taxon>
        <taxon>Hyphomicrobiales</taxon>
        <taxon>Devosiaceae</taxon>
        <taxon>Devosia</taxon>
    </lineage>
</organism>
<feature type="transmembrane region" description="Helical" evidence="11">
    <location>
        <begin position="122"/>
        <end position="145"/>
    </location>
</feature>